<keyword evidence="4" id="KW-1185">Reference proteome</keyword>
<gene>
    <name evidence="3" type="ORF">BV494_17095</name>
</gene>
<evidence type="ECO:0000313" key="4">
    <source>
        <dbReference type="Proteomes" id="UP000239197"/>
    </source>
</evidence>
<dbReference type="AlphaFoldDB" id="A0A2L1UUN9"/>
<dbReference type="InterPro" id="IPR013762">
    <property type="entry name" value="Integrase-like_cat_sf"/>
</dbReference>
<evidence type="ECO:0000313" key="3">
    <source>
        <dbReference type="EMBL" id="AVF36538.1"/>
    </source>
</evidence>
<dbReference type="InterPro" id="IPR002104">
    <property type="entry name" value="Integrase_catalytic"/>
</dbReference>
<evidence type="ECO:0000259" key="2">
    <source>
        <dbReference type="PROSITE" id="PS51898"/>
    </source>
</evidence>
<evidence type="ECO:0000256" key="1">
    <source>
        <dbReference type="ARBA" id="ARBA00023172"/>
    </source>
</evidence>
<dbReference type="PROSITE" id="PS51898">
    <property type="entry name" value="TYR_RECOMBINASE"/>
    <property type="match status" value="1"/>
</dbReference>
<dbReference type="OrthoDB" id="8368662at2"/>
<dbReference type="CDD" id="cd00397">
    <property type="entry name" value="DNA_BRE_C"/>
    <property type="match status" value="1"/>
</dbReference>
<dbReference type="Proteomes" id="UP000239197">
    <property type="component" value="Chromosome"/>
</dbReference>
<dbReference type="GO" id="GO:0015074">
    <property type="term" value="P:DNA integration"/>
    <property type="evidence" value="ECO:0007669"/>
    <property type="project" value="InterPro"/>
</dbReference>
<dbReference type="EMBL" id="CP019062">
    <property type="protein sequence ID" value="AVF36538.1"/>
    <property type="molecule type" value="Genomic_DNA"/>
</dbReference>
<dbReference type="GO" id="GO:0006310">
    <property type="term" value="P:DNA recombination"/>
    <property type="evidence" value="ECO:0007669"/>
    <property type="project" value="UniProtKB-KW"/>
</dbReference>
<name>A0A2L1UUN9_9GAMM</name>
<proteinExistence type="predicted"/>
<dbReference type="InterPro" id="IPR011010">
    <property type="entry name" value="DNA_brk_join_enz"/>
</dbReference>
<sequence>MNNIMQKNKNIESYEDKTIIVQRVLGLDENSKISISNLIEIMNVNLLNGFINTLQQYACSNSRSYVKTIINHMVHFIKNIQPEIINDKAVMQYKDIHPTNLRVLRPFIIKWFEFGYPGVDENAVELLKHFDLTIKKFGQAVLQDDPNEGPLTKHELDSLIKAITNAYGKGELSLSDYAISLLISMTGRRPQQLVLLKYKDIKKKNISGELTEFLISMPRVKQRDVQQQYRDIAIIPHLASIIVKQANDSVDLVEKVLGMSLDDKVKGEIPIFLNKQSLCKLEKTKNIFELTNNDVLNAKPSIAHAALTRIVKFENLISSRTGLLLKINPRRLRHTIATLLAQDGHDASVIAELLDHSSTSSVGIYIKNLADSAERIDNAVTKQLSFLADIFMYGMKSKKDLAFKFFSKNICQAQNSDYPCDQCAFFIPFEDIKDNS</sequence>
<keyword evidence="1" id="KW-0233">DNA recombination</keyword>
<dbReference type="Pfam" id="PF00589">
    <property type="entry name" value="Phage_integrase"/>
    <property type="match status" value="1"/>
</dbReference>
<feature type="domain" description="Tyr recombinase" evidence="2">
    <location>
        <begin position="146"/>
        <end position="381"/>
    </location>
</feature>
<organism evidence="3 4">
    <name type="scientific">Rahnella sikkimica</name>
    <dbReference type="NCBI Taxonomy" id="1805933"/>
    <lineage>
        <taxon>Bacteria</taxon>
        <taxon>Pseudomonadati</taxon>
        <taxon>Pseudomonadota</taxon>
        <taxon>Gammaproteobacteria</taxon>
        <taxon>Enterobacterales</taxon>
        <taxon>Yersiniaceae</taxon>
        <taxon>Rahnella</taxon>
    </lineage>
</organism>
<dbReference type="Gene3D" id="1.10.443.10">
    <property type="entry name" value="Intergrase catalytic core"/>
    <property type="match status" value="1"/>
</dbReference>
<dbReference type="KEGG" id="rox:BV494_17095"/>
<reference evidence="4" key="1">
    <citation type="submission" date="2017-01" db="EMBL/GenBank/DDBJ databases">
        <title>Genome sequence of Rouxiella sp. ERMR1:05.</title>
        <authorList>
            <person name="Kumar R."/>
            <person name="Singh D."/>
            <person name="Kumar S."/>
        </authorList>
    </citation>
    <scope>NUCLEOTIDE SEQUENCE [LARGE SCALE GENOMIC DNA]</scope>
    <source>
        <strain evidence="4">ERMR1:05</strain>
    </source>
</reference>
<dbReference type="RefSeq" id="WP_104923939.1">
    <property type="nucleotide sequence ID" value="NZ_CP019062.1"/>
</dbReference>
<accession>A0A2L1UUN9</accession>
<protein>
    <submittedName>
        <fullName evidence="3">Integrase</fullName>
    </submittedName>
</protein>
<dbReference type="GO" id="GO:0003677">
    <property type="term" value="F:DNA binding"/>
    <property type="evidence" value="ECO:0007669"/>
    <property type="project" value="InterPro"/>
</dbReference>
<dbReference type="SUPFAM" id="SSF56349">
    <property type="entry name" value="DNA breaking-rejoining enzymes"/>
    <property type="match status" value="1"/>
</dbReference>